<keyword evidence="2 6" id="KW-0479">Metal-binding</keyword>
<dbReference type="InterPro" id="IPR022828">
    <property type="entry name" value="Thi4_prok"/>
</dbReference>
<evidence type="ECO:0000256" key="3">
    <source>
        <dbReference type="ARBA" id="ARBA00022977"/>
    </source>
</evidence>
<dbReference type="PANTHER" id="PTHR43422">
    <property type="entry name" value="THIAMINE THIAZOLE SYNTHASE"/>
    <property type="match status" value="1"/>
</dbReference>
<dbReference type="Pfam" id="PF01946">
    <property type="entry name" value="Thi4"/>
    <property type="match status" value="1"/>
</dbReference>
<dbReference type="GO" id="GO:0005506">
    <property type="term" value="F:iron ion binding"/>
    <property type="evidence" value="ECO:0007669"/>
    <property type="project" value="UniProtKB-UniRule"/>
</dbReference>
<keyword evidence="1 6" id="KW-0808">Transferase</keyword>
<comment type="catalytic activity">
    <reaction evidence="6">
        <text>hydrogen sulfide + glycine + NAD(+) = ADP-5-ethyl-4-methylthiazole-2-carboxylate + nicotinamide + 3 H2O + H(+)</text>
        <dbReference type="Rhea" id="RHEA:55704"/>
        <dbReference type="ChEBI" id="CHEBI:15377"/>
        <dbReference type="ChEBI" id="CHEBI:15378"/>
        <dbReference type="ChEBI" id="CHEBI:17154"/>
        <dbReference type="ChEBI" id="CHEBI:29919"/>
        <dbReference type="ChEBI" id="CHEBI:57305"/>
        <dbReference type="ChEBI" id="CHEBI:57540"/>
        <dbReference type="ChEBI" id="CHEBI:139151"/>
        <dbReference type="EC" id="2.4.2.59"/>
    </reaction>
</comment>
<comment type="similarity">
    <text evidence="6">Belongs to the THI4 family.</text>
</comment>
<comment type="cofactor">
    <cofactor evidence="6">
        <name>Fe(2+)</name>
        <dbReference type="ChEBI" id="CHEBI:29033"/>
    </cofactor>
</comment>
<keyword evidence="5 6" id="KW-0520">NAD</keyword>
<gene>
    <name evidence="6" type="primary">thi4</name>
    <name evidence="7" type="ORF">ENT78_06375</name>
</gene>
<dbReference type="HAMAP" id="MF_00304">
    <property type="entry name" value="Thi4"/>
    <property type="match status" value="1"/>
</dbReference>
<comment type="function">
    <text evidence="6">Involved in the biosynthesis of the thiazole moiety of thiamine. Catalyzes the conversion of NAD and glycine to adenosine diphosphate 5-(2-hydroxyethyl)-4-methylthiazole-2-carboxylate (ADT), an adenylated thiazole intermediate, using free sulfide as a source of sulfur.</text>
</comment>
<feature type="binding site" evidence="6">
    <location>
        <position position="153"/>
    </location>
    <ligand>
        <name>Fe cation</name>
        <dbReference type="ChEBI" id="CHEBI:24875"/>
        <note>ligand shared between two adjacent protomers</note>
    </ligand>
</feature>
<feature type="binding site" evidence="6">
    <location>
        <begin position="151"/>
        <end position="153"/>
    </location>
    <ligand>
        <name>NAD(+)</name>
        <dbReference type="ChEBI" id="CHEBI:57540"/>
        <note>ligand shared between two adjacent protomers</note>
    </ligand>
</feature>
<name>A0A7V4KDI9_FERPE</name>
<proteinExistence type="inferred from homology"/>
<keyword evidence="4 6" id="KW-0408">Iron</keyword>
<dbReference type="NCBIfam" id="TIGR00292">
    <property type="entry name" value="sulfide-dependent adenosine diphosphate thiazole synthase"/>
    <property type="match status" value="1"/>
</dbReference>
<dbReference type="InterPro" id="IPR036188">
    <property type="entry name" value="FAD/NAD-bd_sf"/>
</dbReference>
<comment type="caution">
    <text evidence="6">Lacks conserved residue(s) required for the propagation of feature annotation.</text>
</comment>
<evidence type="ECO:0000256" key="1">
    <source>
        <dbReference type="ARBA" id="ARBA00022679"/>
    </source>
</evidence>
<evidence type="ECO:0000313" key="7">
    <source>
        <dbReference type="EMBL" id="HGU53128.1"/>
    </source>
</evidence>
<dbReference type="EC" id="2.4.2.59" evidence="6"/>
<reference evidence="7" key="1">
    <citation type="journal article" date="2020" name="mSystems">
        <title>Genome- and Community-Level Interaction Insights into Carbon Utilization and Element Cycling Functions of Hydrothermarchaeota in Hydrothermal Sediment.</title>
        <authorList>
            <person name="Zhou Z."/>
            <person name="Liu Y."/>
            <person name="Xu W."/>
            <person name="Pan J."/>
            <person name="Luo Z.H."/>
            <person name="Li M."/>
        </authorList>
    </citation>
    <scope>NUCLEOTIDE SEQUENCE [LARGE SCALE GENOMIC DNA]</scope>
    <source>
        <strain evidence="7">SpSt-61</strain>
    </source>
</reference>
<comment type="caution">
    <text evidence="7">The sequence shown here is derived from an EMBL/GenBank/DDBJ whole genome shotgun (WGS) entry which is preliminary data.</text>
</comment>
<feature type="binding site" description="in other chain" evidence="6">
    <location>
        <position position="62"/>
    </location>
    <ligand>
        <name>NAD(+)</name>
        <dbReference type="ChEBI" id="CHEBI:57540"/>
        <note>ligand shared between two adjacent protomers</note>
    </ligand>
</feature>
<sequence>MKKDLIISRLIVESFFEKLNKALEVDVAIAGCGPSALALSLELSKKGYKVAIFEAKNEPGGGIWGGGMMFNELVLERELKGYVEELGINCKEFGEFLVVDSVHFASALLYHTTKAGTLVFNNVFVEDLVMYDKRVSGVVINWMPTIRERLHVDPISVIAKFTVDGTGHPANLVRLLSKRGILVSVSGSTENLCSCGTVEYEFPMDAENGEKFVVEGTREIYPGLYVMGMAAVSVGGGPRMGPIFGGMILSGLKAAELIEESLRREAVKIDKEMKIWRSLNQHVQGLSQRK</sequence>
<feature type="binding site" description="in other chain" evidence="6">
    <location>
        <position position="229"/>
    </location>
    <ligand>
        <name>NAD(+)</name>
        <dbReference type="ChEBI" id="CHEBI:57540"/>
        <note>ligand shared between two adjacent protomers</note>
    </ligand>
</feature>
<evidence type="ECO:0000256" key="2">
    <source>
        <dbReference type="ARBA" id="ARBA00022723"/>
    </source>
</evidence>
<evidence type="ECO:0000256" key="4">
    <source>
        <dbReference type="ARBA" id="ARBA00023004"/>
    </source>
</evidence>
<feature type="binding site" description="in other chain" evidence="6">
    <location>
        <position position="168"/>
    </location>
    <ligand>
        <name>Fe cation</name>
        <dbReference type="ChEBI" id="CHEBI:24875"/>
        <note>ligand shared between two adjacent protomers</note>
    </ligand>
</feature>
<evidence type="ECO:0000256" key="6">
    <source>
        <dbReference type="HAMAP-Rule" id="MF_00304"/>
    </source>
</evidence>
<dbReference type="GO" id="GO:0009229">
    <property type="term" value="P:thiamine diphosphate biosynthetic process"/>
    <property type="evidence" value="ECO:0007669"/>
    <property type="project" value="UniProtKB-UniRule"/>
</dbReference>
<dbReference type="PANTHER" id="PTHR43422:SF3">
    <property type="entry name" value="THIAMINE THIAZOLE SYNTHASE"/>
    <property type="match status" value="1"/>
</dbReference>
<evidence type="ECO:0000256" key="5">
    <source>
        <dbReference type="ARBA" id="ARBA00023027"/>
    </source>
</evidence>
<comment type="pathway">
    <text evidence="6">Cofactor biosynthesis; thiamine diphosphate biosynthesis.</text>
</comment>
<dbReference type="EMBL" id="DSZZ01000293">
    <property type="protein sequence ID" value="HGU53128.1"/>
    <property type="molecule type" value="Genomic_DNA"/>
</dbReference>
<dbReference type="UniPathway" id="UPA00060"/>
<dbReference type="GO" id="GO:0016763">
    <property type="term" value="F:pentosyltransferase activity"/>
    <property type="evidence" value="ECO:0007669"/>
    <property type="project" value="UniProtKB-UniRule"/>
</dbReference>
<comment type="subunit">
    <text evidence="6">Homooctamer; tetramer of dimers.</text>
</comment>
<accession>A0A7V4KDI9</accession>
<feature type="binding site" description="in other chain" evidence="6">
    <location>
        <position position="35"/>
    </location>
    <ligand>
        <name>NAD(+)</name>
        <dbReference type="ChEBI" id="CHEBI:57540"/>
        <note>ligand shared between two adjacent protomers</note>
    </ligand>
</feature>
<organism evidence="7">
    <name type="scientific">Fervidobacterium pennivorans</name>
    <dbReference type="NCBI Taxonomy" id="93466"/>
    <lineage>
        <taxon>Bacteria</taxon>
        <taxon>Thermotogati</taxon>
        <taxon>Thermotogota</taxon>
        <taxon>Thermotogae</taxon>
        <taxon>Thermotogales</taxon>
        <taxon>Fervidobacteriaceae</taxon>
        <taxon>Fervidobacterium</taxon>
    </lineage>
</organism>
<dbReference type="AlphaFoldDB" id="A0A7V4KDI9"/>
<dbReference type="SUPFAM" id="SSF51905">
    <property type="entry name" value="FAD/NAD(P)-binding domain"/>
    <property type="match status" value="1"/>
</dbReference>
<dbReference type="InterPro" id="IPR002922">
    <property type="entry name" value="Thi4_fam"/>
</dbReference>
<dbReference type="GO" id="GO:0052837">
    <property type="term" value="P:thiazole biosynthetic process"/>
    <property type="evidence" value="ECO:0007669"/>
    <property type="project" value="UniProtKB-UniRule"/>
</dbReference>
<dbReference type="GO" id="GO:0009228">
    <property type="term" value="P:thiamine biosynthetic process"/>
    <property type="evidence" value="ECO:0007669"/>
    <property type="project" value="UniProtKB-KW"/>
</dbReference>
<protein>
    <recommendedName>
        <fullName evidence="6">Thiamine thiazole synthase</fullName>
        <ecNumber evidence="6">2.4.2.59</ecNumber>
    </recommendedName>
</protein>
<dbReference type="Gene3D" id="3.50.50.60">
    <property type="entry name" value="FAD/NAD(P)-binding domain"/>
    <property type="match status" value="1"/>
</dbReference>
<keyword evidence="3 6" id="KW-0784">Thiamine biosynthesis</keyword>
<feature type="binding site" evidence="6">
    <location>
        <position position="239"/>
    </location>
    <ligand>
        <name>glycine</name>
        <dbReference type="ChEBI" id="CHEBI:57305"/>
    </ligand>
</feature>
<feature type="binding site" description="in other chain" evidence="6">
    <location>
        <position position="125"/>
    </location>
    <ligand>
        <name>NAD(+)</name>
        <dbReference type="ChEBI" id="CHEBI:57540"/>
        <note>ligand shared between two adjacent protomers</note>
    </ligand>
</feature>